<feature type="domain" description="CN hydrolase" evidence="10">
    <location>
        <begin position="224"/>
        <end position="492"/>
    </location>
</feature>
<evidence type="ECO:0000256" key="3">
    <source>
        <dbReference type="ARBA" id="ARBA00022475"/>
    </source>
</evidence>
<comment type="pathway">
    <text evidence="9">Protein modification; lipoprotein biosynthesis (N-acyl transfer).</text>
</comment>
<dbReference type="RefSeq" id="WP_281753117.1">
    <property type="nucleotide sequence ID" value="NZ_BRVP01000006.1"/>
</dbReference>
<keyword evidence="8 9" id="KW-0012">Acyltransferase</keyword>
<evidence type="ECO:0000256" key="2">
    <source>
        <dbReference type="ARBA" id="ARBA00010065"/>
    </source>
</evidence>
<dbReference type="PANTHER" id="PTHR38686">
    <property type="entry name" value="APOLIPOPROTEIN N-ACYLTRANSFERASE"/>
    <property type="match status" value="1"/>
</dbReference>
<comment type="catalytic activity">
    <reaction evidence="9">
        <text>N-terminal S-1,2-diacyl-sn-glyceryl-L-cysteinyl-[lipoprotein] + a glycerophospholipid = N-acyl-S-1,2-diacyl-sn-glyceryl-L-cysteinyl-[lipoprotein] + a 2-acyl-sn-glycero-3-phospholipid + H(+)</text>
        <dbReference type="Rhea" id="RHEA:48228"/>
        <dbReference type="Rhea" id="RHEA-COMP:14681"/>
        <dbReference type="Rhea" id="RHEA-COMP:14684"/>
        <dbReference type="ChEBI" id="CHEBI:15378"/>
        <dbReference type="ChEBI" id="CHEBI:136912"/>
        <dbReference type="ChEBI" id="CHEBI:140656"/>
        <dbReference type="ChEBI" id="CHEBI:140657"/>
        <dbReference type="ChEBI" id="CHEBI:140660"/>
        <dbReference type="EC" id="2.3.1.269"/>
    </reaction>
</comment>
<name>A0A9W6B6A7_9FLAO</name>
<feature type="transmembrane region" description="Helical" evidence="9">
    <location>
        <begin position="54"/>
        <end position="73"/>
    </location>
</feature>
<evidence type="ECO:0000313" key="12">
    <source>
        <dbReference type="Proteomes" id="UP001143545"/>
    </source>
</evidence>
<proteinExistence type="inferred from homology"/>
<keyword evidence="6 9" id="KW-1133">Transmembrane helix</keyword>
<dbReference type="EMBL" id="BRVP01000006">
    <property type="protein sequence ID" value="GLB52064.1"/>
    <property type="molecule type" value="Genomic_DNA"/>
</dbReference>
<dbReference type="SUPFAM" id="SSF56317">
    <property type="entry name" value="Carbon-nitrogen hydrolase"/>
    <property type="match status" value="1"/>
</dbReference>
<feature type="transmembrane region" description="Helical" evidence="9">
    <location>
        <begin position="191"/>
        <end position="212"/>
    </location>
</feature>
<feature type="transmembrane region" description="Helical" evidence="9">
    <location>
        <begin position="505"/>
        <end position="523"/>
    </location>
</feature>
<dbReference type="Pfam" id="PF00795">
    <property type="entry name" value="CN_hydrolase"/>
    <property type="match status" value="1"/>
</dbReference>
<keyword evidence="4 9" id="KW-0808">Transferase</keyword>
<dbReference type="InterPro" id="IPR045378">
    <property type="entry name" value="LNT_N"/>
</dbReference>
<comment type="function">
    <text evidence="9">Catalyzes the phospholipid dependent N-acylation of the N-terminal cysteine of apolipoprotein, the last step in lipoprotein maturation.</text>
</comment>
<dbReference type="PANTHER" id="PTHR38686:SF1">
    <property type="entry name" value="APOLIPOPROTEIN N-ACYLTRANSFERASE"/>
    <property type="match status" value="1"/>
</dbReference>
<dbReference type="EC" id="2.3.1.269" evidence="9"/>
<dbReference type="HAMAP" id="MF_01148">
    <property type="entry name" value="Lnt"/>
    <property type="match status" value="1"/>
</dbReference>
<feature type="transmembrane region" description="Helical" evidence="9">
    <location>
        <begin position="110"/>
        <end position="127"/>
    </location>
</feature>
<feature type="transmembrane region" description="Helical" evidence="9">
    <location>
        <begin position="26"/>
        <end position="42"/>
    </location>
</feature>
<dbReference type="AlphaFoldDB" id="A0A9W6B6A7"/>
<dbReference type="InterPro" id="IPR004563">
    <property type="entry name" value="Apolipo_AcylTrfase"/>
</dbReference>
<evidence type="ECO:0000259" key="10">
    <source>
        <dbReference type="PROSITE" id="PS50263"/>
    </source>
</evidence>
<dbReference type="NCBIfam" id="TIGR00546">
    <property type="entry name" value="lnt"/>
    <property type="match status" value="1"/>
</dbReference>
<dbReference type="Gene3D" id="3.60.110.10">
    <property type="entry name" value="Carbon-nitrogen hydrolase"/>
    <property type="match status" value="1"/>
</dbReference>
<dbReference type="CDD" id="cd07571">
    <property type="entry name" value="ALP_N-acyl_transferase"/>
    <property type="match status" value="1"/>
</dbReference>
<reference evidence="11" key="1">
    <citation type="submission" date="2022-07" db="EMBL/GenBank/DDBJ databases">
        <title>Taxonomy of Novel Oxalotrophic and Methylotrophic Bacteria.</title>
        <authorList>
            <person name="Sahin N."/>
            <person name="Tani A."/>
        </authorList>
    </citation>
    <scope>NUCLEOTIDE SEQUENCE</scope>
    <source>
        <strain evidence="11">AM327</strain>
    </source>
</reference>
<evidence type="ECO:0000313" key="11">
    <source>
        <dbReference type="EMBL" id="GLB52064.1"/>
    </source>
</evidence>
<dbReference type="GO" id="GO:0016410">
    <property type="term" value="F:N-acyltransferase activity"/>
    <property type="evidence" value="ECO:0007669"/>
    <property type="project" value="UniProtKB-UniRule"/>
</dbReference>
<evidence type="ECO:0000256" key="5">
    <source>
        <dbReference type="ARBA" id="ARBA00022692"/>
    </source>
</evidence>
<comment type="similarity">
    <text evidence="2 9">Belongs to the CN hydrolase family. Apolipoprotein N-acyltransferase subfamily.</text>
</comment>
<protein>
    <recommendedName>
        <fullName evidence="9">Apolipoprotein N-acyltransferase</fullName>
        <shortName evidence="9">ALP N-acyltransferase</shortName>
        <ecNumber evidence="9">2.3.1.269</ecNumber>
    </recommendedName>
</protein>
<dbReference type="InterPro" id="IPR003010">
    <property type="entry name" value="C-N_Hydrolase"/>
</dbReference>
<accession>A0A9W6B6A7</accession>
<sequence length="528" mass="60426">MKNSYVLALLSGVLLAMSWPTYGVSLFIFIAFVPLLLVENSIRTSNVKRKKRKVLANAYVTFFVWNICTTWWIYYSTAIGMVFAVVVNSLLMALIFLLYHVVAARVSSKIYYIFLPAIWIAFEKFHLNWDFSWPWLNLGNVFATSTNLIQWYEYTGSFGGSLWVWVVNIIFFKGLLLYLDKRALKAIQKPLIKGLLFIAVPVIISLAIKLNYEEKNDPLSAVILQPNIDPYAEKYDMTNTDISRLLIKLAAKNVDSTTDIIIAPETVFAENTPLKRYERIMAFYQFRKFLRAYPKAHFLGGISLYEIVKDESKITYQSNKLKDGVWYNDFNSAFLLGTDTDSIPLYHKSKLVVGVENFPYKWLFEPIFGDMMLDLGGTVAMKTTQEDRTPFTTDTYSVAPVICYESVYGEFVSKYVYNGAEFLAIITNDAWWSDTQGHKQHLAYACLRAIETRRSVIRSANTGISAIINQTGEIEKTLPYLAQGAIKGSVNLNKQLTFYVKYGDYIARIAVFFSVVIFLSAFVRRRNT</sequence>
<comment type="subcellular location">
    <subcellularLocation>
        <location evidence="1 9">Cell membrane</location>
        <topology evidence="1 9">Multi-pass membrane protein</topology>
    </subcellularLocation>
</comment>
<evidence type="ECO:0000256" key="4">
    <source>
        <dbReference type="ARBA" id="ARBA00022679"/>
    </source>
</evidence>
<dbReference type="PROSITE" id="PS50263">
    <property type="entry name" value="CN_HYDROLASE"/>
    <property type="match status" value="1"/>
</dbReference>
<gene>
    <name evidence="9 11" type="primary">lnt</name>
    <name evidence="11" type="ORF">NBRC110019_11030</name>
</gene>
<keyword evidence="5 9" id="KW-0812">Transmembrane</keyword>
<organism evidence="11 12">
    <name type="scientific">Neptunitalea chrysea</name>
    <dbReference type="NCBI Taxonomy" id="1647581"/>
    <lineage>
        <taxon>Bacteria</taxon>
        <taxon>Pseudomonadati</taxon>
        <taxon>Bacteroidota</taxon>
        <taxon>Flavobacteriia</taxon>
        <taxon>Flavobacteriales</taxon>
        <taxon>Flavobacteriaceae</taxon>
        <taxon>Neptunitalea</taxon>
    </lineage>
</organism>
<evidence type="ECO:0000256" key="8">
    <source>
        <dbReference type="ARBA" id="ARBA00023315"/>
    </source>
</evidence>
<keyword evidence="12" id="KW-1185">Reference proteome</keyword>
<keyword evidence="3 9" id="KW-1003">Cell membrane</keyword>
<comment type="caution">
    <text evidence="11">The sequence shown here is derived from an EMBL/GenBank/DDBJ whole genome shotgun (WGS) entry which is preliminary data.</text>
</comment>
<dbReference type="GO" id="GO:0005886">
    <property type="term" value="C:plasma membrane"/>
    <property type="evidence" value="ECO:0007669"/>
    <property type="project" value="UniProtKB-SubCell"/>
</dbReference>
<evidence type="ECO:0000256" key="6">
    <source>
        <dbReference type="ARBA" id="ARBA00022989"/>
    </source>
</evidence>
<evidence type="ECO:0000256" key="1">
    <source>
        <dbReference type="ARBA" id="ARBA00004651"/>
    </source>
</evidence>
<evidence type="ECO:0000256" key="9">
    <source>
        <dbReference type="HAMAP-Rule" id="MF_01148"/>
    </source>
</evidence>
<dbReference type="Proteomes" id="UP001143545">
    <property type="component" value="Unassembled WGS sequence"/>
</dbReference>
<feature type="transmembrane region" description="Helical" evidence="9">
    <location>
        <begin position="162"/>
        <end position="179"/>
    </location>
</feature>
<evidence type="ECO:0000256" key="7">
    <source>
        <dbReference type="ARBA" id="ARBA00023136"/>
    </source>
</evidence>
<dbReference type="InterPro" id="IPR036526">
    <property type="entry name" value="C-N_Hydrolase_sf"/>
</dbReference>
<dbReference type="Pfam" id="PF20154">
    <property type="entry name" value="LNT_N"/>
    <property type="match status" value="1"/>
</dbReference>
<dbReference type="GO" id="GO:0042158">
    <property type="term" value="P:lipoprotein biosynthetic process"/>
    <property type="evidence" value="ECO:0007669"/>
    <property type="project" value="UniProtKB-UniRule"/>
</dbReference>
<keyword evidence="7 9" id="KW-0472">Membrane</keyword>
<feature type="transmembrane region" description="Helical" evidence="9">
    <location>
        <begin position="79"/>
        <end position="98"/>
    </location>
</feature>